<evidence type="ECO:0000313" key="1">
    <source>
        <dbReference type="EMBL" id="KAJ2806729.1"/>
    </source>
</evidence>
<sequence>MQPNIEFRDANNALLFRESLSNDYPLEEVFAQYYPDAPRTLMFYVHRSIALPRQTTLRSLHSLHAIRELPVVVWARMPVASDPSYSPQWQSSA</sequence>
<reference evidence="1" key="1">
    <citation type="submission" date="2022-07" db="EMBL/GenBank/DDBJ databases">
        <title>Phylogenomic reconstructions and comparative analyses of Kickxellomycotina fungi.</title>
        <authorList>
            <person name="Reynolds N.K."/>
            <person name="Stajich J.E."/>
            <person name="Barry K."/>
            <person name="Grigoriev I.V."/>
            <person name="Crous P."/>
            <person name="Smith M.E."/>
        </authorList>
    </citation>
    <scope>NUCLEOTIDE SEQUENCE</scope>
    <source>
        <strain evidence="1">BCRC 34780</strain>
    </source>
</reference>
<keyword evidence="2" id="KW-1185">Reference proteome</keyword>
<proteinExistence type="predicted"/>
<evidence type="ECO:0000313" key="2">
    <source>
        <dbReference type="Proteomes" id="UP001140087"/>
    </source>
</evidence>
<accession>A0ACC1LEB6</accession>
<gene>
    <name evidence="1" type="ORF">H4R21_000756</name>
</gene>
<protein>
    <submittedName>
        <fullName evidence="1">Uncharacterized protein</fullName>
    </submittedName>
</protein>
<dbReference type="Proteomes" id="UP001140087">
    <property type="component" value="Unassembled WGS sequence"/>
</dbReference>
<dbReference type="EMBL" id="JANBUN010000116">
    <property type="protein sequence ID" value="KAJ2806729.1"/>
    <property type="molecule type" value="Genomic_DNA"/>
</dbReference>
<comment type="caution">
    <text evidence="1">The sequence shown here is derived from an EMBL/GenBank/DDBJ whole genome shotgun (WGS) entry which is preliminary data.</text>
</comment>
<name>A0ACC1LEB6_9FUNG</name>
<organism evidence="1 2">
    <name type="scientific">Coemansia helicoidea</name>
    <dbReference type="NCBI Taxonomy" id="1286919"/>
    <lineage>
        <taxon>Eukaryota</taxon>
        <taxon>Fungi</taxon>
        <taxon>Fungi incertae sedis</taxon>
        <taxon>Zoopagomycota</taxon>
        <taxon>Kickxellomycotina</taxon>
        <taxon>Kickxellomycetes</taxon>
        <taxon>Kickxellales</taxon>
        <taxon>Kickxellaceae</taxon>
        <taxon>Coemansia</taxon>
    </lineage>
</organism>